<comment type="caution">
    <text evidence="2">The sequence shown here is derived from an EMBL/GenBank/DDBJ whole genome shotgun (WGS) entry which is preliminary data.</text>
</comment>
<evidence type="ECO:0000256" key="1">
    <source>
        <dbReference type="SAM" id="MobiDB-lite"/>
    </source>
</evidence>
<reference evidence="2" key="2">
    <citation type="submission" date="2020-06" db="EMBL/GenBank/DDBJ databases">
        <title>Helianthus annuus Genome sequencing and assembly Release 2.</title>
        <authorList>
            <person name="Gouzy J."/>
            <person name="Langlade N."/>
            <person name="Munos S."/>
        </authorList>
    </citation>
    <scope>NUCLEOTIDE SEQUENCE</scope>
    <source>
        <tissue evidence="2">Leaves</tissue>
    </source>
</reference>
<sequence length="71" mass="7844">MFPLTTVGDPSHTSHSNPNFSTSTTNLPKSPKHLSSQSFLILQPPTLQFQYLPSLSPINILTSYSRVSARE</sequence>
<dbReference type="Proteomes" id="UP000215914">
    <property type="component" value="Unassembled WGS sequence"/>
</dbReference>
<gene>
    <name evidence="2" type="ORF">HanXRQr2_Chr09g0415611</name>
</gene>
<name>A0A9K3IAT8_HELAN</name>
<reference evidence="2" key="1">
    <citation type="journal article" date="2017" name="Nature">
        <title>The sunflower genome provides insights into oil metabolism, flowering and Asterid evolution.</title>
        <authorList>
            <person name="Badouin H."/>
            <person name="Gouzy J."/>
            <person name="Grassa C.J."/>
            <person name="Murat F."/>
            <person name="Staton S.E."/>
            <person name="Cottret L."/>
            <person name="Lelandais-Briere C."/>
            <person name="Owens G.L."/>
            <person name="Carrere S."/>
            <person name="Mayjonade B."/>
            <person name="Legrand L."/>
            <person name="Gill N."/>
            <person name="Kane N.C."/>
            <person name="Bowers J.E."/>
            <person name="Hubner S."/>
            <person name="Bellec A."/>
            <person name="Berard A."/>
            <person name="Berges H."/>
            <person name="Blanchet N."/>
            <person name="Boniface M.C."/>
            <person name="Brunel D."/>
            <person name="Catrice O."/>
            <person name="Chaidir N."/>
            <person name="Claudel C."/>
            <person name="Donnadieu C."/>
            <person name="Faraut T."/>
            <person name="Fievet G."/>
            <person name="Helmstetter N."/>
            <person name="King M."/>
            <person name="Knapp S.J."/>
            <person name="Lai Z."/>
            <person name="Le Paslier M.C."/>
            <person name="Lippi Y."/>
            <person name="Lorenzon L."/>
            <person name="Mandel J.R."/>
            <person name="Marage G."/>
            <person name="Marchand G."/>
            <person name="Marquand E."/>
            <person name="Bret-Mestries E."/>
            <person name="Morien E."/>
            <person name="Nambeesan S."/>
            <person name="Nguyen T."/>
            <person name="Pegot-Espagnet P."/>
            <person name="Pouilly N."/>
            <person name="Raftis F."/>
            <person name="Sallet E."/>
            <person name="Schiex T."/>
            <person name="Thomas J."/>
            <person name="Vandecasteele C."/>
            <person name="Vares D."/>
            <person name="Vear F."/>
            <person name="Vautrin S."/>
            <person name="Crespi M."/>
            <person name="Mangin B."/>
            <person name="Burke J.M."/>
            <person name="Salse J."/>
            <person name="Munos S."/>
            <person name="Vincourt P."/>
            <person name="Rieseberg L.H."/>
            <person name="Langlade N.B."/>
        </authorList>
    </citation>
    <scope>NUCLEOTIDE SEQUENCE</scope>
    <source>
        <tissue evidence="2">Leaves</tissue>
    </source>
</reference>
<keyword evidence="3" id="KW-1185">Reference proteome</keyword>
<accession>A0A9K3IAT8</accession>
<dbReference type="EMBL" id="MNCJ02000324">
    <property type="protein sequence ID" value="KAF5793275.1"/>
    <property type="molecule type" value="Genomic_DNA"/>
</dbReference>
<feature type="compositionally biased region" description="Polar residues" evidence="1">
    <location>
        <begin position="11"/>
        <end position="34"/>
    </location>
</feature>
<organism evidence="2 3">
    <name type="scientific">Helianthus annuus</name>
    <name type="common">Common sunflower</name>
    <dbReference type="NCBI Taxonomy" id="4232"/>
    <lineage>
        <taxon>Eukaryota</taxon>
        <taxon>Viridiplantae</taxon>
        <taxon>Streptophyta</taxon>
        <taxon>Embryophyta</taxon>
        <taxon>Tracheophyta</taxon>
        <taxon>Spermatophyta</taxon>
        <taxon>Magnoliopsida</taxon>
        <taxon>eudicotyledons</taxon>
        <taxon>Gunneridae</taxon>
        <taxon>Pentapetalae</taxon>
        <taxon>asterids</taxon>
        <taxon>campanulids</taxon>
        <taxon>Asterales</taxon>
        <taxon>Asteraceae</taxon>
        <taxon>Asteroideae</taxon>
        <taxon>Heliantheae alliance</taxon>
        <taxon>Heliantheae</taxon>
        <taxon>Helianthus</taxon>
    </lineage>
</organism>
<evidence type="ECO:0000313" key="3">
    <source>
        <dbReference type="Proteomes" id="UP000215914"/>
    </source>
</evidence>
<dbReference type="Gramene" id="mRNA:HanXRQr2_Chr09g0415611">
    <property type="protein sequence ID" value="CDS:HanXRQr2_Chr09g0415611.1"/>
    <property type="gene ID" value="HanXRQr2_Chr09g0415611"/>
</dbReference>
<proteinExistence type="predicted"/>
<protein>
    <submittedName>
        <fullName evidence="2">Uncharacterized protein</fullName>
    </submittedName>
</protein>
<feature type="region of interest" description="Disordered" evidence="1">
    <location>
        <begin position="1"/>
        <end position="34"/>
    </location>
</feature>
<dbReference type="AlphaFoldDB" id="A0A9K3IAT8"/>
<evidence type="ECO:0000313" key="2">
    <source>
        <dbReference type="EMBL" id="KAF5793275.1"/>
    </source>
</evidence>